<comment type="caution">
    <text evidence="2">The sequence shown here is derived from an EMBL/GenBank/DDBJ whole genome shotgun (WGS) entry which is preliminary data.</text>
</comment>
<protein>
    <submittedName>
        <fullName evidence="2">Uncharacterized protein</fullName>
    </submittedName>
</protein>
<keyword evidence="1" id="KW-0732">Signal</keyword>
<proteinExistence type="predicted"/>
<dbReference type="RefSeq" id="WP_275707951.1">
    <property type="nucleotide sequence ID" value="NZ_JANCMW010000010.1"/>
</dbReference>
<name>A0ABT5YD02_9GAMM</name>
<sequence>MKAALLVVFSLLWSGSALALVAGAEPGYLNYDYPPAHAGEPFNLLRTGSVVQSGIYEPGYVNYRHSSSDKELKSAHTGKWLASGVFEPTYLNYCIDSV</sequence>
<evidence type="ECO:0000313" key="2">
    <source>
        <dbReference type="EMBL" id="MDF0751554.1"/>
    </source>
</evidence>
<dbReference type="EMBL" id="JANCMW010000010">
    <property type="protein sequence ID" value="MDF0751554.1"/>
    <property type="molecule type" value="Genomic_DNA"/>
</dbReference>
<feature type="chain" id="PRO_5046469174" evidence="1">
    <location>
        <begin position="20"/>
        <end position="98"/>
    </location>
</feature>
<gene>
    <name evidence="2" type="ORF">NLU14_15105</name>
</gene>
<dbReference type="Proteomes" id="UP001143391">
    <property type="component" value="Unassembled WGS sequence"/>
</dbReference>
<reference evidence="2" key="1">
    <citation type="submission" date="2022-07" db="EMBL/GenBank/DDBJ databases">
        <title>Marinobacter iranensis a new bacterium isolate from a hipersaline lake in Iran.</title>
        <authorList>
            <person name="Mohammad A.M.A."/>
            <person name="Cristina S.-P."/>
            <person name="Antonio V."/>
        </authorList>
    </citation>
    <scope>NUCLEOTIDE SEQUENCE</scope>
    <source>
        <strain evidence="2">71-i</strain>
    </source>
</reference>
<organism evidence="2 3">
    <name type="scientific">Marinobacter iranensis</name>
    <dbReference type="NCBI Taxonomy" id="2962607"/>
    <lineage>
        <taxon>Bacteria</taxon>
        <taxon>Pseudomonadati</taxon>
        <taxon>Pseudomonadota</taxon>
        <taxon>Gammaproteobacteria</taxon>
        <taxon>Pseudomonadales</taxon>
        <taxon>Marinobacteraceae</taxon>
        <taxon>Marinobacter</taxon>
    </lineage>
</organism>
<accession>A0ABT5YD02</accession>
<evidence type="ECO:0000256" key="1">
    <source>
        <dbReference type="SAM" id="SignalP"/>
    </source>
</evidence>
<evidence type="ECO:0000313" key="3">
    <source>
        <dbReference type="Proteomes" id="UP001143391"/>
    </source>
</evidence>
<keyword evidence="3" id="KW-1185">Reference proteome</keyword>
<feature type="signal peptide" evidence="1">
    <location>
        <begin position="1"/>
        <end position="19"/>
    </location>
</feature>